<evidence type="ECO:0000313" key="3">
    <source>
        <dbReference type="EMBL" id="MRX82676.1"/>
    </source>
</evidence>
<feature type="chain" id="PRO_5026791505" evidence="2">
    <location>
        <begin position="34"/>
        <end position="218"/>
    </location>
</feature>
<sequence>MMRSSARKLVCGGLLVLGLLCALPAATSATAWADERSGSAIVEYSPQTWPFAVTASGGGQLELVGVRSMQDAGAAQRSSQAPTPLVVVRDGTVEIEVSRGQLLDFRIVPDEGFFLASVFVDGEDVSGAINEEGLLTLAAEDAQVDIEVVFGTAPLAEGGGTDASGGIWHGLTRTGDGLWIGVSALVLVALCAWCATRYANRFRFRADDANEVQPHESA</sequence>
<dbReference type="Proteomes" id="UP000438093">
    <property type="component" value="Unassembled WGS sequence"/>
</dbReference>
<feature type="transmembrane region" description="Helical" evidence="1">
    <location>
        <begin position="177"/>
        <end position="195"/>
    </location>
</feature>
<dbReference type="EMBL" id="VTFY01000007">
    <property type="protein sequence ID" value="MRX82676.1"/>
    <property type="molecule type" value="Genomic_DNA"/>
</dbReference>
<dbReference type="AlphaFoldDB" id="A0A6N7RN60"/>
<comment type="caution">
    <text evidence="3">The sequence shown here is derived from an EMBL/GenBank/DDBJ whole genome shotgun (WGS) entry which is preliminary data.</text>
</comment>
<evidence type="ECO:0000256" key="1">
    <source>
        <dbReference type="SAM" id="Phobius"/>
    </source>
</evidence>
<reference evidence="4" key="1">
    <citation type="submission" date="2019-08" db="EMBL/GenBank/DDBJ databases">
        <title>Arthrobacter sp. nov., isolated from plateau pika and Tibetan wild ass.</title>
        <authorList>
            <person name="Ge Y."/>
        </authorList>
    </citation>
    <scope>NUCLEOTIDE SEQUENCE [LARGE SCALE GENOMIC DNA]</scope>
    <source>
        <strain evidence="4">HF-4214</strain>
    </source>
</reference>
<keyword evidence="1" id="KW-0812">Transmembrane</keyword>
<accession>A0A6N7RN60</accession>
<organism evidence="3 4">
    <name type="scientific">Eggerthella guodeyinii</name>
    <dbReference type="NCBI Taxonomy" id="2690837"/>
    <lineage>
        <taxon>Bacteria</taxon>
        <taxon>Bacillati</taxon>
        <taxon>Actinomycetota</taxon>
        <taxon>Coriobacteriia</taxon>
        <taxon>Eggerthellales</taxon>
        <taxon>Eggerthellaceae</taxon>
        <taxon>Eggerthella</taxon>
    </lineage>
</organism>
<protein>
    <submittedName>
        <fullName evidence="3">Uncharacterized protein</fullName>
    </submittedName>
</protein>
<dbReference type="RefSeq" id="WP_154333526.1">
    <property type="nucleotide sequence ID" value="NZ_VTFY01000007.1"/>
</dbReference>
<feature type="signal peptide" evidence="2">
    <location>
        <begin position="1"/>
        <end position="33"/>
    </location>
</feature>
<evidence type="ECO:0000313" key="4">
    <source>
        <dbReference type="Proteomes" id="UP000438093"/>
    </source>
</evidence>
<keyword evidence="1" id="KW-1133">Transmembrane helix</keyword>
<keyword evidence="4" id="KW-1185">Reference proteome</keyword>
<keyword evidence="1" id="KW-0472">Membrane</keyword>
<keyword evidence="2" id="KW-0732">Signal</keyword>
<name>A0A6N7RN60_9ACTN</name>
<evidence type="ECO:0000256" key="2">
    <source>
        <dbReference type="SAM" id="SignalP"/>
    </source>
</evidence>
<proteinExistence type="predicted"/>
<gene>
    <name evidence="3" type="ORF">GJG86_09245</name>
</gene>